<dbReference type="PANTHER" id="PTHR46473">
    <property type="entry name" value="GH08155P"/>
    <property type="match status" value="1"/>
</dbReference>
<evidence type="ECO:0000256" key="8">
    <source>
        <dbReference type="ARBA" id="ARBA00022989"/>
    </source>
</evidence>
<dbReference type="InterPro" id="IPR032675">
    <property type="entry name" value="LRR_dom_sf"/>
</dbReference>
<keyword evidence="3" id="KW-1003">Cell membrane</keyword>
<keyword evidence="12" id="KW-0407">Ion channel</keyword>
<keyword evidence="15" id="KW-1185">Reference proteome</keyword>
<name>A0A2A3EK65_APICC</name>
<organism evidence="14 15">
    <name type="scientific">Apis cerana cerana</name>
    <name type="common">Oriental honeybee</name>
    <dbReference type="NCBI Taxonomy" id="94128"/>
    <lineage>
        <taxon>Eukaryota</taxon>
        <taxon>Metazoa</taxon>
        <taxon>Ecdysozoa</taxon>
        <taxon>Arthropoda</taxon>
        <taxon>Hexapoda</taxon>
        <taxon>Insecta</taxon>
        <taxon>Pterygota</taxon>
        <taxon>Neoptera</taxon>
        <taxon>Endopterygota</taxon>
        <taxon>Hymenoptera</taxon>
        <taxon>Apocrita</taxon>
        <taxon>Aculeata</taxon>
        <taxon>Apoidea</taxon>
        <taxon>Anthophila</taxon>
        <taxon>Apidae</taxon>
        <taxon>Apis</taxon>
    </lineage>
</organism>
<evidence type="ECO:0000313" key="14">
    <source>
        <dbReference type="EMBL" id="PBC32165.1"/>
    </source>
</evidence>
<dbReference type="EMBL" id="KZ288220">
    <property type="protein sequence ID" value="PBC32165.1"/>
    <property type="molecule type" value="Genomic_DNA"/>
</dbReference>
<dbReference type="Proteomes" id="UP000242457">
    <property type="component" value="Unassembled WGS sequence"/>
</dbReference>
<comment type="subcellular location">
    <subcellularLocation>
        <location evidence="1">Cell membrane</location>
        <topology evidence="1">Single-pass membrane protein</topology>
    </subcellularLocation>
</comment>
<gene>
    <name evidence="14" type="ORF">APICC_07698</name>
</gene>
<keyword evidence="4" id="KW-0433">Leucine-rich repeat</keyword>
<dbReference type="InterPro" id="IPR001611">
    <property type="entry name" value="Leu-rich_rpt"/>
</dbReference>
<feature type="transmembrane region" description="Helical" evidence="13">
    <location>
        <begin position="459"/>
        <end position="483"/>
    </location>
</feature>
<keyword evidence="5 13" id="KW-0812">Transmembrane</keyword>
<keyword evidence="11" id="KW-1015">Disulfide bond</keyword>
<dbReference type="InterPro" id="IPR003591">
    <property type="entry name" value="Leu-rich_rpt_typical-subtyp"/>
</dbReference>
<evidence type="ECO:0000256" key="4">
    <source>
        <dbReference type="ARBA" id="ARBA00022614"/>
    </source>
</evidence>
<dbReference type="OrthoDB" id="72369at2759"/>
<dbReference type="GO" id="GO:0034220">
    <property type="term" value="P:monoatomic ion transmembrane transport"/>
    <property type="evidence" value="ECO:0007669"/>
    <property type="project" value="UniProtKB-KW"/>
</dbReference>
<dbReference type="STRING" id="94128.A0A2A3EK65"/>
<dbReference type="Gene3D" id="3.80.10.10">
    <property type="entry name" value="Ribonuclease Inhibitor"/>
    <property type="match status" value="3"/>
</dbReference>
<evidence type="ECO:0000256" key="5">
    <source>
        <dbReference type="ARBA" id="ARBA00022692"/>
    </source>
</evidence>
<dbReference type="GO" id="GO:0005886">
    <property type="term" value="C:plasma membrane"/>
    <property type="evidence" value="ECO:0007669"/>
    <property type="project" value="UniProtKB-SubCell"/>
</dbReference>
<dbReference type="Pfam" id="PF13855">
    <property type="entry name" value="LRR_8"/>
    <property type="match status" value="3"/>
</dbReference>
<dbReference type="SMART" id="SM00369">
    <property type="entry name" value="LRR_TYP"/>
    <property type="match status" value="8"/>
</dbReference>
<evidence type="ECO:0000256" key="6">
    <source>
        <dbReference type="ARBA" id="ARBA00022729"/>
    </source>
</evidence>
<keyword evidence="7" id="KW-0677">Repeat</keyword>
<evidence type="ECO:0000256" key="11">
    <source>
        <dbReference type="ARBA" id="ARBA00023157"/>
    </source>
</evidence>
<evidence type="ECO:0000256" key="12">
    <source>
        <dbReference type="ARBA" id="ARBA00023303"/>
    </source>
</evidence>
<keyword evidence="8 13" id="KW-1133">Transmembrane helix</keyword>
<dbReference type="PROSITE" id="PS51450">
    <property type="entry name" value="LRR"/>
    <property type="match status" value="4"/>
</dbReference>
<evidence type="ECO:0000256" key="1">
    <source>
        <dbReference type="ARBA" id="ARBA00004162"/>
    </source>
</evidence>
<sequence>MSNDQRYLIIGFLIRILGLIQERPDIHSCQKSTSIEDTKITDNNNTAKEIENVKVEEKIPTIKLPNLCTICKCTDDIIDCDKRNLTYHFEDTQWPNKTMKVVSFEENLLVHVKPFPALEIRRLILRKNKITKIDNSAFKKIINLTELDLSYNQLTTENLQPQVFEGKFSPDIYEPLEKLVILNLAYNMLHSLHHDLFEHTTNLKVLDLSGNLFSILDSRSIIAISSLPNLEELNLSYCGLKTIPETSFYTCKNLKKLNLSGNQLTAIPNALKEATSLEILYMDENPIQIIDKGHSFPNMIKLKELSLCCMPHLTIVGSGSFSGLTSLEHLRIQNCPNLESIHENALASWDNNSTETVWPPLKKLDLSDNALRYLPQLLISRWDWLEKLDLTNNKWSCDCDNEYLINVLLPTYGKRLMGEEMNTLACAAPPEHEGENLTSLFNRSLRCLDLYNARPEKDAMILVGILIGILFAIPVCLTTFIFWRRGFFFCGSSGPASFSRAFYKRTMNDDEF</sequence>
<dbReference type="PANTHER" id="PTHR46473:SF10">
    <property type="entry name" value="LD45603P-RELATED"/>
    <property type="match status" value="1"/>
</dbReference>
<reference evidence="14 15" key="1">
    <citation type="submission" date="2014-07" db="EMBL/GenBank/DDBJ databases">
        <title>Genomic and transcriptomic analysis on Apis cerana provide comprehensive insights into honey bee biology.</title>
        <authorList>
            <person name="Diao Q."/>
            <person name="Sun L."/>
            <person name="Zheng H."/>
            <person name="Zheng H."/>
            <person name="Xu S."/>
            <person name="Wang S."/>
            <person name="Zeng Z."/>
            <person name="Hu F."/>
            <person name="Su S."/>
            <person name="Wu J."/>
        </authorList>
    </citation>
    <scope>NUCLEOTIDE SEQUENCE [LARGE SCALE GENOMIC DNA]</scope>
    <source>
        <tissue evidence="14">Pupae without intestine</tissue>
    </source>
</reference>
<dbReference type="InterPro" id="IPR026906">
    <property type="entry name" value="LRR_5"/>
</dbReference>
<dbReference type="SUPFAM" id="SSF52058">
    <property type="entry name" value="L domain-like"/>
    <property type="match status" value="1"/>
</dbReference>
<keyword evidence="9" id="KW-0406">Ion transport</keyword>
<evidence type="ECO:0000313" key="15">
    <source>
        <dbReference type="Proteomes" id="UP000242457"/>
    </source>
</evidence>
<keyword evidence="10 13" id="KW-0472">Membrane</keyword>
<evidence type="ECO:0000256" key="10">
    <source>
        <dbReference type="ARBA" id="ARBA00023136"/>
    </source>
</evidence>
<keyword evidence="6" id="KW-0732">Signal</keyword>
<dbReference type="AlphaFoldDB" id="A0A2A3EK65"/>
<proteinExistence type="predicted"/>
<evidence type="ECO:0000256" key="9">
    <source>
        <dbReference type="ARBA" id="ARBA00023065"/>
    </source>
</evidence>
<evidence type="ECO:0000256" key="3">
    <source>
        <dbReference type="ARBA" id="ARBA00022475"/>
    </source>
</evidence>
<evidence type="ECO:0000256" key="13">
    <source>
        <dbReference type="SAM" id="Phobius"/>
    </source>
</evidence>
<dbReference type="InterPro" id="IPR051432">
    <property type="entry name" value="KCNMA1_auxiliary"/>
</dbReference>
<evidence type="ECO:0000256" key="7">
    <source>
        <dbReference type="ARBA" id="ARBA00022737"/>
    </source>
</evidence>
<protein>
    <submittedName>
        <fullName evidence="14">Leucine-rich repeat neuronal protein</fullName>
    </submittedName>
</protein>
<evidence type="ECO:0000256" key="2">
    <source>
        <dbReference type="ARBA" id="ARBA00022448"/>
    </source>
</evidence>
<accession>A0A2A3EK65</accession>
<keyword evidence="2" id="KW-0813">Transport</keyword>
<dbReference type="Pfam" id="PF13306">
    <property type="entry name" value="LRR_5"/>
    <property type="match status" value="1"/>
</dbReference>